<evidence type="ECO:0000259" key="8">
    <source>
        <dbReference type="Pfam" id="PF02397"/>
    </source>
</evidence>
<evidence type="ECO:0000256" key="7">
    <source>
        <dbReference type="SAM" id="Phobius"/>
    </source>
</evidence>
<evidence type="ECO:0000256" key="2">
    <source>
        <dbReference type="ARBA" id="ARBA00006464"/>
    </source>
</evidence>
<keyword evidence="6 7" id="KW-0472">Membrane</keyword>
<feature type="domain" description="Bacterial sugar transferase" evidence="8">
    <location>
        <begin position="299"/>
        <end position="486"/>
    </location>
</feature>
<accession>A0A3A3Z4G9</accession>
<evidence type="ECO:0000313" key="10">
    <source>
        <dbReference type="Proteomes" id="UP000265614"/>
    </source>
</evidence>
<keyword evidence="10" id="KW-1185">Reference proteome</keyword>
<sequence length="492" mass="53328">MTIVDAVLRSTGFQRHRGPGDLTVELPQRPPWQVAYVRTAVVVDLLVGLTAGLVALLVRFGDDAIAPYVVAVAATPFLWVATLGVHRLYEHRFLGSGPEEFRRLLSSAVHLGAVVAVLAYATKTEVARGFLGLALPTALVLGLAARYALRLRLHRARRAGRGMQRVVAAGHAADVVRLVDQLALEPSHGLQVVGACLPQSGQVDVLLSRGIPAVGGFDNVLRTVRLCGADTVAVVSSPELAGEELRRLSWKLESSGTSLIVAPGLVEVAGPRLSIRPAAGLSLLHVEHPRLSGGRRIAKSALDRGLAAAALLLLSPLLLAVAVVVALTSPGPAVYRQRRVGVGGREFTMYKFRTMYRDADARRAALLARNEGNDVLFKMRNDPRVTRAGRFLRRYSLDELPQLLNVLLGHMALVGPRPPLPEEVAQYPEEAHRRLLVRPGLTGLWQVSGRSDLSWEESLRLDLRYVDNWSLALDVLILWKTGRAVVRGSGAY</sequence>
<proteinExistence type="inferred from homology"/>
<dbReference type="GO" id="GO:0016780">
    <property type="term" value="F:phosphotransferase activity, for other substituted phosphate groups"/>
    <property type="evidence" value="ECO:0007669"/>
    <property type="project" value="TreeGrafter"/>
</dbReference>
<comment type="subcellular location">
    <subcellularLocation>
        <location evidence="1">Membrane</location>
        <topology evidence="1">Multi-pass membrane protein</topology>
    </subcellularLocation>
</comment>
<gene>
    <name evidence="9" type="ORF">D5H78_02515</name>
</gene>
<dbReference type="GO" id="GO:0016020">
    <property type="term" value="C:membrane"/>
    <property type="evidence" value="ECO:0007669"/>
    <property type="project" value="UniProtKB-SubCell"/>
</dbReference>
<dbReference type="InterPro" id="IPR003362">
    <property type="entry name" value="Bact_transf"/>
</dbReference>
<evidence type="ECO:0000256" key="3">
    <source>
        <dbReference type="ARBA" id="ARBA00022679"/>
    </source>
</evidence>
<dbReference type="Pfam" id="PF13727">
    <property type="entry name" value="CoA_binding_3"/>
    <property type="match status" value="1"/>
</dbReference>
<protein>
    <submittedName>
        <fullName evidence="9">Sugar transferase</fullName>
    </submittedName>
</protein>
<name>A0A3A3Z4G9_9ACTN</name>
<comment type="caution">
    <text evidence="9">The sequence shown here is derived from an EMBL/GenBank/DDBJ whole genome shotgun (WGS) entry which is preliminary data.</text>
</comment>
<dbReference type="PANTHER" id="PTHR30576">
    <property type="entry name" value="COLANIC BIOSYNTHESIS UDP-GLUCOSE LIPID CARRIER TRANSFERASE"/>
    <property type="match status" value="1"/>
</dbReference>
<keyword evidence="3 9" id="KW-0808">Transferase</keyword>
<feature type="transmembrane region" description="Helical" evidence="7">
    <location>
        <begin position="35"/>
        <end position="58"/>
    </location>
</feature>
<dbReference type="EMBL" id="QZEZ01000001">
    <property type="protein sequence ID" value="RJK97863.1"/>
    <property type="molecule type" value="Genomic_DNA"/>
</dbReference>
<dbReference type="Pfam" id="PF02397">
    <property type="entry name" value="Bac_transf"/>
    <property type="match status" value="1"/>
</dbReference>
<keyword evidence="4 7" id="KW-0812">Transmembrane</keyword>
<dbReference type="OrthoDB" id="9808602at2"/>
<dbReference type="Proteomes" id="UP000265614">
    <property type="component" value="Unassembled WGS sequence"/>
</dbReference>
<dbReference type="RefSeq" id="WP_119948789.1">
    <property type="nucleotide sequence ID" value="NZ_QZEZ01000001.1"/>
</dbReference>
<keyword evidence="5 7" id="KW-1133">Transmembrane helix</keyword>
<evidence type="ECO:0000313" key="9">
    <source>
        <dbReference type="EMBL" id="RJK97863.1"/>
    </source>
</evidence>
<dbReference type="InterPro" id="IPR017475">
    <property type="entry name" value="EPS_sugar_tfrase"/>
</dbReference>
<comment type="similarity">
    <text evidence="2">Belongs to the bacterial sugar transferase family.</text>
</comment>
<feature type="transmembrane region" description="Helical" evidence="7">
    <location>
        <begin position="127"/>
        <end position="149"/>
    </location>
</feature>
<dbReference type="AlphaFoldDB" id="A0A3A3Z4G9"/>
<feature type="transmembrane region" description="Helical" evidence="7">
    <location>
        <begin position="64"/>
        <end position="89"/>
    </location>
</feature>
<dbReference type="NCBIfam" id="TIGR03025">
    <property type="entry name" value="EPS_sugtrans"/>
    <property type="match status" value="1"/>
</dbReference>
<reference evidence="9 10" key="1">
    <citation type="submission" date="2018-09" db="EMBL/GenBank/DDBJ databases">
        <title>YIM 75000 draft genome.</title>
        <authorList>
            <person name="Tang S."/>
            <person name="Feng Y."/>
        </authorList>
    </citation>
    <scope>NUCLEOTIDE SEQUENCE [LARGE SCALE GENOMIC DNA]</scope>
    <source>
        <strain evidence="9 10">YIM 75000</strain>
    </source>
</reference>
<evidence type="ECO:0000256" key="6">
    <source>
        <dbReference type="ARBA" id="ARBA00023136"/>
    </source>
</evidence>
<evidence type="ECO:0000256" key="4">
    <source>
        <dbReference type="ARBA" id="ARBA00022692"/>
    </source>
</evidence>
<evidence type="ECO:0000256" key="1">
    <source>
        <dbReference type="ARBA" id="ARBA00004141"/>
    </source>
</evidence>
<organism evidence="9 10">
    <name type="scientific">Vallicoccus soli</name>
    <dbReference type="NCBI Taxonomy" id="2339232"/>
    <lineage>
        <taxon>Bacteria</taxon>
        <taxon>Bacillati</taxon>
        <taxon>Actinomycetota</taxon>
        <taxon>Actinomycetes</taxon>
        <taxon>Motilibacterales</taxon>
        <taxon>Vallicoccaceae</taxon>
        <taxon>Vallicoccus</taxon>
    </lineage>
</organism>
<feature type="transmembrane region" description="Helical" evidence="7">
    <location>
        <begin position="305"/>
        <end position="327"/>
    </location>
</feature>
<dbReference type="PANTHER" id="PTHR30576:SF10">
    <property type="entry name" value="SLL5057 PROTEIN"/>
    <property type="match status" value="1"/>
</dbReference>
<evidence type="ECO:0000256" key="5">
    <source>
        <dbReference type="ARBA" id="ARBA00022989"/>
    </source>
</evidence>